<evidence type="ECO:0000256" key="6">
    <source>
        <dbReference type="ARBA" id="ARBA00018193"/>
    </source>
</evidence>
<evidence type="ECO:0000256" key="16">
    <source>
        <dbReference type="RuleBase" id="RU000485"/>
    </source>
</evidence>
<evidence type="ECO:0000256" key="1">
    <source>
        <dbReference type="ARBA" id="ARBA00002526"/>
    </source>
</evidence>
<evidence type="ECO:0000256" key="12">
    <source>
        <dbReference type="PIRNR" id="PIRNR000109"/>
    </source>
</evidence>
<dbReference type="Pfam" id="PF03446">
    <property type="entry name" value="NAD_binding_2"/>
    <property type="match status" value="1"/>
</dbReference>
<feature type="binding site" evidence="15">
    <location>
        <begin position="76"/>
        <end position="78"/>
    </location>
    <ligand>
        <name>NADP(+)</name>
        <dbReference type="ChEBI" id="CHEBI:58349"/>
    </ligand>
</feature>
<evidence type="ECO:0000256" key="8">
    <source>
        <dbReference type="ARBA" id="ARBA00023002"/>
    </source>
</evidence>
<dbReference type="SMART" id="SM01350">
    <property type="entry name" value="6PGD"/>
    <property type="match status" value="1"/>
</dbReference>
<dbReference type="SUPFAM" id="SSF48179">
    <property type="entry name" value="6-phosphogluconate dehydrogenase C-terminal domain-like"/>
    <property type="match status" value="1"/>
</dbReference>
<feature type="domain" description="6-phosphogluconate dehydrogenase C-terminal" evidence="17">
    <location>
        <begin position="181"/>
        <end position="471"/>
    </location>
</feature>
<feature type="binding site" description="in other chain" evidence="14">
    <location>
        <begin position="188"/>
        <end position="189"/>
    </location>
    <ligand>
        <name>substrate</name>
        <note>ligand shared between dimeric partners</note>
    </ligand>
</feature>
<feature type="binding site" description="in other chain" evidence="14">
    <location>
        <position position="262"/>
    </location>
    <ligand>
        <name>substrate</name>
        <note>ligand shared between dimeric partners</note>
    </ligand>
</feature>
<feature type="binding site" evidence="15">
    <location>
        <begin position="11"/>
        <end position="16"/>
    </location>
    <ligand>
        <name>NADP(+)</name>
        <dbReference type="ChEBI" id="CHEBI:58349"/>
    </ligand>
</feature>
<feature type="binding site" description="in other chain" evidence="14">
    <location>
        <position position="193"/>
    </location>
    <ligand>
        <name>substrate</name>
        <note>ligand shared between dimeric partners</note>
    </ligand>
</feature>
<dbReference type="InterPro" id="IPR008927">
    <property type="entry name" value="6-PGluconate_DH-like_C_sf"/>
</dbReference>
<keyword evidence="7 12" id="KW-0521">NADP</keyword>
<dbReference type="PANTHER" id="PTHR11811">
    <property type="entry name" value="6-PHOSPHOGLUCONATE DEHYDROGENASE"/>
    <property type="match status" value="1"/>
</dbReference>
<protein>
    <recommendedName>
        <fullName evidence="6 12">6-phosphogluconate dehydrogenase, decarboxylating</fullName>
        <ecNumber evidence="5 12">1.1.1.44</ecNumber>
    </recommendedName>
</protein>
<dbReference type="Pfam" id="PF00393">
    <property type="entry name" value="6PGD"/>
    <property type="match status" value="1"/>
</dbReference>
<dbReference type="Gene3D" id="1.20.5.320">
    <property type="entry name" value="6-Phosphogluconate Dehydrogenase, domain 3"/>
    <property type="match status" value="1"/>
</dbReference>
<dbReference type="InterPro" id="IPR006114">
    <property type="entry name" value="6PGDH_C"/>
</dbReference>
<dbReference type="FunFam" id="1.20.5.320:FF:000002">
    <property type="entry name" value="6-phosphogluconate dehydrogenase, decarboxylating"/>
    <property type="match status" value="1"/>
</dbReference>
<dbReference type="GO" id="GO:0004616">
    <property type="term" value="F:phosphogluconate dehydrogenase (decarboxylating) activity"/>
    <property type="evidence" value="ECO:0007669"/>
    <property type="project" value="UniProtKB-EC"/>
</dbReference>
<dbReference type="GO" id="GO:0050661">
    <property type="term" value="F:NADP binding"/>
    <property type="evidence" value="ECO:0007669"/>
    <property type="project" value="InterPro"/>
</dbReference>
<dbReference type="AlphaFoldDB" id="A0A7C4RNH2"/>
<dbReference type="InterPro" id="IPR006184">
    <property type="entry name" value="6PGdom_BS"/>
</dbReference>
<dbReference type="InterPro" id="IPR006113">
    <property type="entry name" value="6PGDH_Gnd/GntZ"/>
</dbReference>
<feature type="binding site" evidence="15">
    <location>
        <position position="104"/>
    </location>
    <ligand>
        <name>NADP(+)</name>
        <dbReference type="ChEBI" id="CHEBI:58349"/>
    </ligand>
</feature>
<dbReference type="EMBL" id="DSUH01000190">
    <property type="protein sequence ID" value="HGU32775.1"/>
    <property type="molecule type" value="Genomic_DNA"/>
</dbReference>
<accession>A0A7C4RNH2</accession>
<dbReference type="GO" id="GO:0019521">
    <property type="term" value="P:D-gluconate metabolic process"/>
    <property type="evidence" value="ECO:0007669"/>
    <property type="project" value="UniProtKB-KW"/>
</dbReference>
<dbReference type="PRINTS" id="PR00076">
    <property type="entry name" value="6PGDHDRGNASE"/>
</dbReference>
<keyword evidence="10 12" id="KW-0570">Pentose shunt</keyword>
<comment type="similarity">
    <text evidence="3 12 16">Belongs to the 6-phosphogluconate dehydrogenase family.</text>
</comment>
<feature type="binding site" description="in other chain" evidence="14">
    <location>
        <position position="104"/>
    </location>
    <ligand>
        <name>substrate</name>
        <note>ligand shared between dimeric partners</note>
    </ligand>
</feature>
<evidence type="ECO:0000313" key="18">
    <source>
        <dbReference type="EMBL" id="HGU32775.1"/>
    </source>
</evidence>
<evidence type="ECO:0000256" key="4">
    <source>
        <dbReference type="ARBA" id="ARBA00011738"/>
    </source>
</evidence>
<feature type="binding site" description="in other chain" evidence="14">
    <location>
        <begin position="130"/>
        <end position="132"/>
    </location>
    <ligand>
        <name>substrate</name>
        <note>ligand shared between dimeric partners</note>
    </ligand>
</feature>
<dbReference type="FunFam" id="3.40.50.720:FF:000007">
    <property type="entry name" value="6-phosphogluconate dehydrogenase, decarboxylating"/>
    <property type="match status" value="1"/>
</dbReference>
<comment type="subunit">
    <text evidence="4 12">Homodimer.</text>
</comment>
<dbReference type="UniPathway" id="UPA00115">
    <property type="reaction ID" value="UER00410"/>
</dbReference>
<feature type="binding site" evidence="14">
    <location>
        <position position="453"/>
    </location>
    <ligand>
        <name>substrate</name>
        <note>ligand shared between dimeric partners</note>
    </ligand>
</feature>
<dbReference type="InterPro" id="IPR006183">
    <property type="entry name" value="Pgluconate_DH"/>
</dbReference>
<evidence type="ECO:0000256" key="5">
    <source>
        <dbReference type="ARBA" id="ARBA00013011"/>
    </source>
</evidence>
<dbReference type="EC" id="1.1.1.44" evidence="5 12"/>
<dbReference type="FunFam" id="1.10.1040.10:FF:000002">
    <property type="entry name" value="6-phosphogluconate dehydrogenase, decarboxylating"/>
    <property type="match status" value="1"/>
</dbReference>
<evidence type="ECO:0000256" key="13">
    <source>
        <dbReference type="PIRSR" id="PIRSR000109-1"/>
    </source>
</evidence>
<sequence>MKGKADIAVVGLGVMGENLILNMEGKGFTVACFNRTAIKMEAFVNGRAAGKNIIGCRSIEELISTLKRPRKVMCMIQAGKAVDEFIASVEPFLEAGDVIIDAGNSHFRDTARRMREVESKGLYYVGAGISGGEQGALNGPSIMPGGSPAAWEVIQPIFQTICAFTESGDPCCDWIGEGGAGHFVKMVHNGIEYGDMQLICETYHIMKDGLALSNREMADVFATWNQGPLNSYLMDITHHILRHQEKDGRATIDLVLDAAGQKGTGKWTVVSALEYGQPLSLIGEAVFARCLSALKEERVKASRSLKGPETSLNGDTAAMLDDLEQALYASKIVSYAQGFRLMRGAADEHAWNLDYSGIAAMWRGGCIIRSAFLDDIQKAFDAEPALVNLMLAPFFKTALENAQAGWRRTAVLAIQIGIPTPAICSALAYYDGYRTERLPANLLQAQRDFFGAHTYERIDKPRGMFFHTDWTVNNLSPLSQRGGQG</sequence>
<dbReference type="Gene3D" id="3.40.50.720">
    <property type="entry name" value="NAD(P)-binding Rossmann-like Domain"/>
    <property type="match status" value="1"/>
</dbReference>
<evidence type="ECO:0000256" key="3">
    <source>
        <dbReference type="ARBA" id="ARBA00008419"/>
    </source>
</evidence>
<dbReference type="NCBIfam" id="TIGR00873">
    <property type="entry name" value="gnd"/>
    <property type="match status" value="1"/>
</dbReference>
<dbReference type="PIRSF" id="PIRSF000109">
    <property type="entry name" value="6PGD"/>
    <property type="match status" value="1"/>
</dbReference>
<evidence type="ECO:0000256" key="9">
    <source>
        <dbReference type="ARBA" id="ARBA00023064"/>
    </source>
</evidence>
<dbReference type="GO" id="GO:0006098">
    <property type="term" value="P:pentose-phosphate shunt"/>
    <property type="evidence" value="ECO:0007669"/>
    <property type="project" value="UniProtKB-UniPathway"/>
</dbReference>
<evidence type="ECO:0000256" key="11">
    <source>
        <dbReference type="ARBA" id="ARBA00048640"/>
    </source>
</evidence>
<evidence type="ECO:0000256" key="10">
    <source>
        <dbReference type="ARBA" id="ARBA00023126"/>
    </source>
</evidence>
<organism evidence="18">
    <name type="scientific">Desulfatirhabdium butyrativorans</name>
    <dbReference type="NCBI Taxonomy" id="340467"/>
    <lineage>
        <taxon>Bacteria</taxon>
        <taxon>Pseudomonadati</taxon>
        <taxon>Thermodesulfobacteriota</taxon>
        <taxon>Desulfobacteria</taxon>
        <taxon>Desulfobacterales</taxon>
        <taxon>Desulfatirhabdiaceae</taxon>
        <taxon>Desulfatirhabdium</taxon>
    </lineage>
</organism>
<name>A0A7C4RNH2_9BACT</name>
<evidence type="ECO:0000256" key="2">
    <source>
        <dbReference type="ARBA" id="ARBA00004874"/>
    </source>
</evidence>
<dbReference type="InterPro" id="IPR013328">
    <property type="entry name" value="6PGD_dom2"/>
</dbReference>
<comment type="caution">
    <text evidence="18">The sequence shown here is derived from an EMBL/GenBank/DDBJ whole genome shotgun (WGS) entry which is preliminary data.</text>
</comment>
<comment type="catalytic activity">
    <reaction evidence="11 12 16">
        <text>6-phospho-D-gluconate + NADP(+) = D-ribulose 5-phosphate + CO2 + NADPH</text>
        <dbReference type="Rhea" id="RHEA:10116"/>
        <dbReference type="ChEBI" id="CHEBI:16526"/>
        <dbReference type="ChEBI" id="CHEBI:57783"/>
        <dbReference type="ChEBI" id="CHEBI:58121"/>
        <dbReference type="ChEBI" id="CHEBI:58349"/>
        <dbReference type="ChEBI" id="CHEBI:58759"/>
        <dbReference type="EC" id="1.1.1.44"/>
    </reaction>
</comment>
<evidence type="ECO:0000256" key="14">
    <source>
        <dbReference type="PIRSR" id="PIRSR000109-2"/>
    </source>
</evidence>
<keyword evidence="9 16" id="KW-0311">Gluconate utilization</keyword>
<evidence type="ECO:0000256" key="7">
    <source>
        <dbReference type="ARBA" id="ARBA00022857"/>
    </source>
</evidence>
<evidence type="ECO:0000256" key="15">
    <source>
        <dbReference type="PIRSR" id="PIRSR000109-3"/>
    </source>
</evidence>
<evidence type="ECO:0000259" key="17">
    <source>
        <dbReference type="SMART" id="SM01350"/>
    </source>
</evidence>
<dbReference type="InterPro" id="IPR036291">
    <property type="entry name" value="NAD(P)-bd_dom_sf"/>
</dbReference>
<dbReference type="PROSITE" id="PS00461">
    <property type="entry name" value="6PGD"/>
    <property type="match status" value="1"/>
</dbReference>
<reference evidence="18" key="1">
    <citation type="journal article" date="2020" name="mSystems">
        <title>Genome- and Community-Level Interaction Insights into Carbon Utilization and Element Cycling Functions of Hydrothermarchaeota in Hydrothermal Sediment.</title>
        <authorList>
            <person name="Zhou Z."/>
            <person name="Liu Y."/>
            <person name="Xu W."/>
            <person name="Pan J."/>
            <person name="Luo Z.H."/>
            <person name="Li M."/>
        </authorList>
    </citation>
    <scope>NUCLEOTIDE SEQUENCE [LARGE SCALE GENOMIC DNA]</scope>
    <source>
        <strain evidence="18">SpSt-477</strain>
    </source>
</reference>
<comment type="function">
    <text evidence="1 12">Catalyzes the oxidative decarboxylation of 6-phosphogluconate to ribulose 5-phosphate and CO(2), with concomitant reduction of NADP to NADPH.</text>
</comment>
<feature type="binding site" description="in other chain" evidence="14">
    <location>
        <position position="289"/>
    </location>
    <ligand>
        <name>substrate</name>
        <note>ligand shared between dimeric partners</note>
    </ligand>
</feature>
<feature type="binding site" evidence="14">
    <location>
        <position position="447"/>
    </location>
    <ligand>
        <name>substrate</name>
        <note>ligand shared between dimeric partners</note>
    </ligand>
</feature>
<proteinExistence type="inferred from homology"/>
<dbReference type="InterPro" id="IPR006115">
    <property type="entry name" value="6PGDH_NADP-bd"/>
</dbReference>
<feature type="binding site" evidence="15">
    <location>
        <begin position="34"/>
        <end position="36"/>
    </location>
    <ligand>
        <name>NADP(+)</name>
        <dbReference type="ChEBI" id="CHEBI:58349"/>
    </ligand>
</feature>
<dbReference type="Gene3D" id="1.10.1040.10">
    <property type="entry name" value="N-(1-d-carboxylethyl)-l-norvaline Dehydrogenase, domain 2"/>
    <property type="match status" value="1"/>
</dbReference>
<feature type="active site" description="Proton acceptor" evidence="13">
    <location>
        <position position="185"/>
    </location>
</feature>
<comment type="pathway">
    <text evidence="2 12 16">Carbohydrate degradation; pentose phosphate pathway; D-ribulose 5-phosphate from D-glucose 6-phosphate (oxidative stage): step 3/3.</text>
</comment>
<dbReference type="SUPFAM" id="SSF51735">
    <property type="entry name" value="NAD(P)-binding Rossmann-fold domains"/>
    <property type="match status" value="1"/>
</dbReference>
<gene>
    <name evidence="18" type="primary">gnd</name>
    <name evidence="18" type="ORF">ENS29_07965</name>
</gene>
<feature type="active site" description="Proton donor" evidence="13">
    <location>
        <position position="192"/>
    </location>
</feature>
<keyword evidence="8 12" id="KW-0560">Oxidoreductase</keyword>
<dbReference type="NCBIfam" id="NF006765">
    <property type="entry name" value="PRK09287.1"/>
    <property type="match status" value="1"/>
</dbReference>